<dbReference type="RefSeq" id="WP_148604741.1">
    <property type="nucleotide sequence ID" value="NZ_BSUV01000001.1"/>
</dbReference>
<evidence type="ECO:0000259" key="7">
    <source>
        <dbReference type="Pfam" id="PF02746"/>
    </source>
</evidence>
<keyword evidence="3" id="KW-0479">Metal-binding</keyword>
<dbReference type="InterPro" id="IPR029065">
    <property type="entry name" value="Enolase_C-like"/>
</dbReference>
<evidence type="ECO:0000256" key="3">
    <source>
        <dbReference type="ARBA" id="ARBA00022723"/>
    </source>
</evidence>
<dbReference type="Proteomes" id="UP000442244">
    <property type="component" value="Unassembled WGS sequence"/>
</dbReference>
<dbReference type="EC" id="4.2.1.113" evidence="5 6"/>
<dbReference type="GO" id="GO:0009234">
    <property type="term" value="P:menaquinone biosynthetic process"/>
    <property type="evidence" value="ECO:0007669"/>
    <property type="project" value="UniProtKB-UniRule"/>
</dbReference>
<dbReference type="SFLD" id="SFLDF00009">
    <property type="entry name" value="o-succinylbenzoate_synthase"/>
    <property type="match status" value="1"/>
</dbReference>
<evidence type="ECO:0000256" key="5">
    <source>
        <dbReference type="ARBA" id="ARBA00029491"/>
    </source>
</evidence>
<name>A0A6P2CMU0_9LACO</name>
<dbReference type="SFLD" id="SFLDS00001">
    <property type="entry name" value="Enolase"/>
    <property type="match status" value="1"/>
</dbReference>
<dbReference type="EMBL" id="SDGY01000001">
    <property type="protein sequence ID" value="TYC47186.1"/>
    <property type="molecule type" value="Genomic_DNA"/>
</dbReference>
<dbReference type="SUPFAM" id="SSF54826">
    <property type="entry name" value="Enolase N-terminal domain-like"/>
    <property type="match status" value="1"/>
</dbReference>
<gene>
    <name evidence="9" type="primary">menC</name>
    <name evidence="9" type="ORF">ESZ47_03360</name>
</gene>
<evidence type="ECO:0000256" key="1">
    <source>
        <dbReference type="ARBA" id="ARBA00001968"/>
    </source>
</evidence>
<keyword evidence="10" id="KW-1185">Reference proteome</keyword>
<dbReference type="Gene3D" id="3.20.20.120">
    <property type="entry name" value="Enolase-like C-terminal domain"/>
    <property type="match status" value="1"/>
</dbReference>
<comment type="cofactor">
    <cofactor evidence="1">
        <name>a divalent metal cation</name>
        <dbReference type="ChEBI" id="CHEBI:60240"/>
    </cofactor>
</comment>
<keyword evidence="4" id="KW-0460">Magnesium</keyword>
<dbReference type="GO" id="GO:0046872">
    <property type="term" value="F:metal ion binding"/>
    <property type="evidence" value="ECO:0007669"/>
    <property type="project" value="UniProtKB-KW"/>
</dbReference>
<feature type="domain" description="Mandelate racemase/muconate lactonizing enzyme N-terminal" evidence="7">
    <location>
        <begin position="17"/>
        <end position="131"/>
    </location>
</feature>
<dbReference type="InterPro" id="IPR013341">
    <property type="entry name" value="Mandelate_racemase_N_dom"/>
</dbReference>
<protein>
    <recommendedName>
        <fullName evidence="5 6">o-succinylbenzoate synthase</fullName>
        <ecNumber evidence="5 6">4.2.1.113</ecNumber>
    </recommendedName>
</protein>
<dbReference type="OrthoDB" id="9774531at2"/>
<keyword evidence="9" id="KW-0456">Lyase</keyword>
<dbReference type="InterPro" id="IPR029017">
    <property type="entry name" value="Enolase-like_N"/>
</dbReference>
<dbReference type="Pfam" id="PF13378">
    <property type="entry name" value="MR_MLE_C"/>
    <property type="match status" value="1"/>
</dbReference>
<comment type="similarity">
    <text evidence="2">Belongs to the mandelate racemase/muconate lactonizing enzyme family.</text>
</comment>
<dbReference type="GO" id="GO:0043748">
    <property type="term" value="F:O-succinylbenzoate synthase activity"/>
    <property type="evidence" value="ECO:0007669"/>
    <property type="project" value="UniProtKB-EC"/>
</dbReference>
<feature type="domain" description="Enolase C-terminal" evidence="8">
    <location>
        <begin position="156"/>
        <end position="351"/>
    </location>
</feature>
<sequence length="366" mass="41022">MYQIKRISLIPISLELLHPFKTAHHTVKNRPLTIVVMQVLDQFNGQIVKGYGEVQSFDDFSYASENQYVSREVLKTLLLPQLKRYSFSNPESFSAYLNQLTPFASFAKAALEMAVWDALGKFTQQSLQQMIHGQGKEVAVGLAVGLTDQLDFNLVQKYQRIKIKIDGRTNDFKALSQLLERYPKQRFSIDANSSFTIDNMKQADDLPDNIDFIEQPFGETDFVEHAKMQAEIKKNISLDESVNNISDVYTMLQCRSANALTVKQGKIGGISNALLAIRLVSKPWIGGMLTSGLGRSVDLALSSLPKIAFPGDISDSLRYFQDDIIKEHLTVENGTIKVPNNYGIGATMDFDVISNLQVADTFTINY</sequence>
<dbReference type="InterPro" id="IPR034593">
    <property type="entry name" value="DgoD-like"/>
</dbReference>
<evidence type="ECO:0000313" key="10">
    <source>
        <dbReference type="Proteomes" id="UP000442244"/>
    </source>
</evidence>
<reference evidence="9 10" key="1">
    <citation type="submission" date="2019-01" db="EMBL/GenBank/DDBJ databases">
        <title>Leuconostoc litchii sp. nov., a novel lactic acid bacterium isolated from lychee.</title>
        <authorList>
            <person name="Wang L.-T."/>
        </authorList>
    </citation>
    <scope>NUCLEOTIDE SEQUENCE [LARGE SCALE GENOMIC DNA]</scope>
    <source>
        <strain evidence="9 10">MB7</strain>
    </source>
</reference>
<evidence type="ECO:0000256" key="4">
    <source>
        <dbReference type="ARBA" id="ARBA00022842"/>
    </source>
</evidence>
<organism evidence="9 10">
    <name type="scientific">Leuconostoc litchii</name>
    <dbReference type="NCBI Taxonomy" id="1981069"/>
    <lineage>
        <taxon>Bacteria</taxon>
        <taxon>Bacillati</taxon>
        <taxon>Bacillota</taxon>
        <taxon>Bacilli</taxon>
        <taxon>Lactobacillales</taxon>
        <taxon>Lactobacillaceae</taxon>
        <taxon>Leuconostoc</taxon>
    </lineage>
</organism>
<dbReference type="UniPathway" id="UPA01057">
    <property type="reaction ID" value="UER00165"/>
</dbReference>
<evidence type="ECO:0000259" key="8">
    <source>
        <dbReference type="Pfam" id="PF13378"/>
    </source>
</evidence>
<accession>A0A6P2CMU0</accession>
<dbReference type="SFLD" id="SFLDG00180">
    <property type="entry name" value="muconate_cycloisomerase"/>
    <property type="match status" value="1"/>
</dbReference>
<dbReference type="Pfam" id="PF02746">
    <property type="entry name" value="MR_MLE_N"/>
    <property type="match status" value="1"/>
</dbReference>
<dbReference type="SUPFAM" id="SSF51604">
    <property type="entry name" value="Enolase C-terminal domain-like"/>
    <property type="match status" value="1"/>
</dbReference>
<evidence type="ECO:0000256" key="6">
    <source>
        <dbReference type="NCBIfam" id="TIGR01928"/>
    </source>
</evidence>
<proteinExistence type="inferred from homology"/>
<dbReference type="NCBIfam" id="TIGR01928">
    <property type="entry name" value="menC_lowGC_arch"/>
    <property type="match status" value="1"/>
</dbReference>
<dbReference type="UniPathway" id="UPA00079"/>
<dbReference type="AlphaFoldDB" id="A0A6P2CMU0"/>
<evidence type="ECO:0000256" key="2">
    <source>
        <dbReference type="ARBA" id="ARBA00008031"/>
    </source>
</evidence>
<comment type="caution">
    <text evidence="9">The sequence shown here is derived from an EMBL/GenBank/DDBJ whole genome shotgun (WGS) entry which is preliminary data.</text>
</comment>
<dbReference type="Gene3D" id="3.30.390.10">
    <property type="entry name" value="Enolase-like, N-terminal domain"/>
    <property type="match status" value="1"/>
</dbReference>
<dbReference type="InterPro" id="IPR010197">
    <property type="entry name" value="OSBS/NAAAR"/>
</dbReference>
<dbReference type="PANTHER" id="PTHR48080">
    <property type="entry name" value="D-GALACTONATE DEHYDRATASE-RELATED"/>
    <property type="match status" value="1"/>
</dbReference>
<dbReference type="PANTHER" id="PTHR48080:SF3">
    <property type="entry name" value="ENOLASE SUPERFAMILY MEMBER DDB_G0284701"/>
    <property type="match status" value="1"/>
</dbReference>
<dbReference type="InterPro" id="IPR036849">
    <property type="entry name" value="Enolase-like_C_sf"/>
</dbReference>
<evidence type="ECO:0000313" key="9">
    <source>
        <dbReference type="EMBL" id="TYC47186.1"/>
    </source>
</evidence>